<protein>
    <submittedName>
        <fullName evidence="2">Uncharacterized protein</fullName>
    </submittedName>
</protein>
<evidence type="ECO:0000256" key="1">
    <source>
        <dbReference type="SAM" id="MobiDB-lite"/>
    </source>
</evidence>
<feature type="region of interest" description="Disordered" evidence="1">
    <location>
        <begin position="1"/>
        <end position="41"/>
    </location>
</feature>
<evidence type="ECO:0000313" key="2">
    <source>
        <dbReference type="EMBL" id="KAG0309990.1"/>
    </source>
</evidence>
<reference evidence="2" key="1">
    <citation type="journal article" date="2020" name="Fungal Divers.">
        <title>Resolving the Mortierellaceae phylogeny through synthesis of multi-gene phylogenetics and phylogenomics.</title>
        <authorList>
            <person name="Vandepol N."/>
            <person name="Liber J."/>
            <person name="Desiro A."/>
            <person name="Na H."/>
            <person name="Kennedy M."/>
            <person name="Barry K."/>
            <person name="Grigoriev I.V."/>
            <person name="Miller A.N."/>
            <person name="O'Donnell K."/>
            <person name="Stajich J.E."/>
            <person name="Bonito G."/>
        </authorList>
    </citation>
    <scope>NUCLEOTIDE SEQUENCE</scope>
    <source>
        <strain evidence="2">REB-010B</strain>
    </source>
</reference>
<proteinExistence type="predicted"/>
<comment type="caution">
    <text evidence="2">The sequence shown here is derived from an EMBL/GenBank/DDBJ whole genome shotgun (WGS) entry which is preliminary data.</text>
</comment>
<accession>A0A9P6R0K6</accession>
<dbReference type="Proteomes" id="UP000738325">
    <property type="component" value="Unassembled WGS sequence"/>
</dbReference>
<gene>
    <name evidence="2" type="ORF">BGZ99_000739</name>
</gene>
<organism evidence="2 3">
    <name type="scientific">Dissophora globulifera</name>
    <dbReference type="NCBI Taxonomy" id="979702"/>
    <lineage>
        <taxon>Eukaryota</taxon>
        <taxon>Fungi</taxon>
        <taxon>Fungi incertae sedis</taxon>
        <taxon>Mucoromycota</taxon>
        <taxon>Mortierellomycotina</taxon>
        <taxon>Mortierellomycetes</taxon>
        <taxon>Mortierellales</taxon>
        <taxon>Mortierellaceae</taxon>
        <taxon>Dissophora</taxon>
    </lineage>
</organism>
<dbReference type="EMBL" id="JAAAIP010001152">
    <property type="protein sequence ID" value="KAG0309990.1"/>
    <property type="molecule type" value="Genomic_DNA"/>
</dbReference>
<name>A0A9P6R0K6_9FUNG</name>
<feature type="region of interest" description="Disordered" evidence="1">
    <location>
        <begin position="238"/>
        <end position="266"/>
    </location>
</feature>
<dbReference type="AlphaFoldDB" id="A0A9P6R0K6"/>
<evidence type="ECO:0000313" key="3">
    <source>
        <dbReference type="Proteomes" id="UP000738325"/>
    </source>
</evidence>
<feature type="compositionally biased region" description="Polar residues" evidence="1">
    <location>
        <begin position="29"/>
        <end position="41"/>
    </location>
</feature>
<keyword evidence="3" id="KW-1185">Reference proteome</keyword>
<sequence length="266" mass="29781">MTRQPRNASLPARSEPRPDLFSPAGSADPENTTVGSTSATSTRVTFAENVEHEDVGNKTGIDVYDLSDSEEGSVVEEIPRNISQRILPPEFTSQHTDILPVLQGGDYWKILERMAPLWFTNPEDPPADEVSWHSKSADDRAAADALLYGKRRMESMHYRSQREQTKALYALAQLERRRSMIGNFPCSDEEKRNLIDRAEVECQQQVAQSDAAADAVDQTLHALGRRIRRLRRSQAVAPFASLLGPVEPDPSLEEENTQPSAEKRKK</sequence>